<dbReference type="InterPro" id="IPR017583">
    <property type="entry name" value="Tagatose/fructose_Pkinase"/>
</dbReference>
<evidence type="ECO:0000256" key="1">
    <source>
        <dbReference type="ARBA" id="ARBA00010688"/>
    </source>
</evidence>
<keyword evidence="9" id="KW-1185">Reference proteome</keyword>
<dbReference type="Proteomes" id="UP000606922">
    <property type="component" value="Unassembled WGS sequence"/>
</dbReference>
<comment type="similarity">
    <text evidence="1">Belongs to the carbohydrate kinase PfkB family.</text>
</comment>
<keyword evidence="2 6" id="KW-0808">Transferase</keyword>
<dbReference type="Gene3D" id="3.40.1190.20">
    <property type="match status" value="1"/>
</dbReference>
<keyword evidence="4" id="KW-0418">Kinase</keyword>
<dbReference type="PROSITE" id="PS00584">
    <property type="entry name" value="PFKB_KINASES_2"/>
    <property type="match status" value="1"/>
</dbReference>
<evidence type="ECO:0000313" key="9">
    <source>
        <dbReference type="Proteomes" id="UP000606922"/>
    </source>
</evidence>
<evidence type="ECO:0000256" key="5">
    <source>
        <dbReference type="ARBA" id="ARBA00022840"/>
    </source>
</evidence>
<proteinExistence type="inferred from homology"/>
<reference evidence="8" key="1">
    <citation type="journal article" date="2014" name="Int. J. Syst. Evol. Microbiol.">
        <title>Complete genome sequence of Corynebacterium casei LMG S-19264T (=DSM 44701T), isolated from a smear-ripened cheese.</title>
        <authorList>
            <consortium name="US DOE Joint Genome Institute (JGI-PGF)"/>
            <person name="Walter F."/>
            <person name="Albersmeier A."/>
            <person name="Kalinowski J."/>
            <person name="Ruckert C."/>
        </authorList>
    </citation>
    <scope>NUCLEOTIDE SEQUENCE</scope>
    <source>
        <strain evidence="8">CGMCC 1.12813</strain>
    </source>
</reference>
<dbReference type="NCBIfam" id="TIGR03168">
    <property type="entry name" value="1-PFK"/>
    <property type="match status" value="1"/>
</dbReference>
<dbReference type="GO" id="GO:0005524">
    <property type="term" value="F:ATP binding"/>
    <property type="evidence" value="ECO:0007669"/>
    <property type="project" value="UniProtKB-KW"/>
</dbReference>
<dbReference type="PANTHER" id="PTHR46566">
    <property type="entry name" value="1-PHOSPHOFRUCTOKINASE-RELATED"/>
    <property type="match status" value="1"/>
</dbReference>
<dbReference type="PANTHER" id="PTHR46566:SF5">
    <property type="entry name" value="1-PHOSPHOFRUCTOKINASE"/>
    <property type="match status" value="1"/>
</dbReference>
<evidence type="ECO:0000256" key="2">
    <source>
        <dbReference type="ARBA" id="ARBA00022679"/>
    </source>
</evidence>
<evidence type="ECO:0000259" key="7">
    <source>
        <dbReference type="Pfam" id="PF00294"/>
    </source>
</evidence>
<organism evidence="8 9">
    <name type="scientific">Conyzicola nivalis</name>
    <dbReference type="NCBI Taxonomy" id="1477021"/>
    <lineage>
        <taxon>Bacteria</taxon>
        <taxon>Bacillati</taxon>
        <taxon>Actinomycetota</taxon>
        <taxon>Actinomycetes</taxon>
        <taxon>Micrococcales</taxon>
        <taxon>Microbacteriaceae</taxon>
        <taxon>Conyzicola</taxon>
    </lineage>
</organism>
<dbReference type="InterPro" id="IPR011611">
    <property type="entry name" value="PfkB_dom"/>
</dbReference>
<dbReference type="GO" id="GO:0008443">
    <property type="term" value="F:phosphofructokinase activity"/>
    <property type="evidence" value="ECO:0007669"/>
    <property type="project" value="TreeGrafter"/>
</dbReference>
<comment type="caution">
    <text evidence="8">The sequence shown here is derived from an EMBL/GenBank/DDBJ whole genome shotgun (WGS) entry which is preliminary data.</text>
</comment>
<dbReference type="GO" id="GO:0005829">
    <property type="term" value="C:cytosol"/>
    <property type="evidence" value="ECO:0007669"/>
    <property type="project" value="TreeGrafter"/>
</dbReference>
<keyword evidence="3" id="KW-0547">Nucleotide-binding</keyword>
<feature type="domain" description="Carbohydrate kinase PfkB" evidence="7">
    <location>
        <begin position="11"/>
        <end position="301"/>
    </location>
</feature>
<name>A0A916SA38_9MICO</name>
<gene>
    <name evidence="8" type="ORF">GCM10010979_02520</name>
</gene>
<reference evidence="8" key="2">
    <citation type="submission" date="2020-09" db="EMBL/GenBank/DDBJ databases">
        <authorList>
            <person name="Sun Q."/>
            <person name="Zhou Y."/>
        </authorList>
    </citation>
    <scope>NUCLEOTIDE SEQUENCE</scope>
    <source>
        <strain evidence="8">CGMCC 1.12813</strain>
    </source>
</reference>
<protein>
    <submittedName>
        <fullName evidence="8">1-phosphofructokinase</fullName>
    </submittedName>
</protein>
<dbReference type="AlphaFoldDB" id="A0A916SA38"/>
<dbReference type="Pfam" id="PF00294">
    <property type="entry name" value="PfkB"/>
    <property type="match status" value="1"/>
</dbReference>
<evidence type="ECO:0000256" key="3">
    <source>
        <dbReference type="ARBA" id="ARBA00022741"/>
    </source>
</evidence>
<dbReference type="PIRSF" id="PIRSF000535">
    <property type="entry name" value="1PFK/6PFK/LacC"/>
    <property type="match status" value="1"/>
</dbReference>
<dbReference type="EMBL" id="BMGB01000001">
    <property type="protein sequence ID" value="GGA91348.1"/>
    <property type="molecule type" value="Genomic_DNA"/>
</dbReference>
<dbReference type="InterPro" id="IPR029056">
    <property type="entry name" value="Ribokinase-like"/>
</dbReference>
<dbReference type="RefSeq" id="WP_188508898.1">
    <property type="nucleotide sequence ID" value="NZ_BMGB01000001.1"/>
</dbReference>
<sequence>MIVTLTVNPSLDRTVELASALERGEVQRAAAAHQEPGGKGINVTRALVASGLATVAVFPGAETDPMVTAMRESRLPFVNVPIGGAVRSNVTLTEPDGTTTKVNEPGPALTERELAELTERVVLAAEGAAWLVISGSLPPSIDQGYYVRLVDHVAQRLGEAAPLIAVDGSGEPLRLLLESGLRVDLIKPNAEELAELTGTGSGDLFEAQPERAAAAAELLLDRGVGAALVTLGSRGAALVTRDATWFADAPAIEARSTVGAGDSSLAGYLLADAAGREPHDCLAQAVAHGAAAASLPGSTVPTRRQADQFSITVTRDASRDARHALSKEK</sequence>
<evidence type="ECO:0000313" key="8">
    <source>
        <dbReference type="EMBL" id="GGA91348.1"/>
    </source>
</evidence>
<accession>A0A916SA38</accession>
<keyword evidence="5" id="KW-0067">ATP-binding</keyword>
<evidence type="ECO:0000256" key="6">
    <source>
        <dbReference type="PIRNR" id="PIRNR000535"/>
    </source>
</evidence>
<dbReference type="InterPro" id="IPR002173">
    <property type="entry name" value="Carboh/pur_kinase_PfkB_CS"/>
</dbReference>
<dbReference type="CDD" id="cd01164">
    <property type="entry name" value="FruK_PfkB_like"/>
    <property type="match status" value="1"/>
</dbReference>
<dbReference type="SUPFAM" id="SSF53613">
    <property type="entry name" value="Ribokinase-like"/>
    <property type="match status" value="1"/>
</dbReference>
<evidence type="ECO:0000256" key="4">
    <source>
        <dbReference type="ARBA" id="ARBA00022777"/>
    </source>
</evidence>